<proteinExistence type="predicted"/>
<protein>
    <submittedName>
        <fullName evidence="1">Uncharacterized protein</fullName>
    </submittedName>
</protein>
<dbReference type="EMBL" id="JAWDGP010003786">
    <property type="protein sequence ID" value="KAK3770898.1"/>
    <property type="molecule type" value="Genomic_DNA"/>
</dbReference>
<sequence>MCASHKPGTPSLGLDPQACIVFMSYNCLHSDKRCWTVARWELIKKPNRQVYSAKERLEETKRTDRTWASGWAWLAELINLINGSRSRGLPLAPENMGGCQEKLTAGEDLEGRSIM</sequence>
<evidence type="ECO:0000313" key="1">
    <source>
        <dbReference type="EMBL" id="KAK3770898.1"/>
    </source>
</evidence>
<comment type="caution">
    <text evidence="1">The sequence shown here is derived from an EMBL/GenBank/DDBJ whole genome shotgun (WGS) entry which is preliminary data.</text>
</comment>
<keyword evidence="2" id="KW-1185">Reference proteome</keyword>
<evidence type="ECO:0000313" key="2">
    <source>
        <dbReference type="Proteomes" id="UP001283361"/>
    </source>
</evidence>
<dbReference type="AlphaFoldDB" id="A0AAE0ZKF0"/>
<gene>
    <name evidence="1" type="ORF">RRG08_036497</name>
</gene>
<name>A0AAE0ZKF0_9GAST</name>
<accession>A0AAE0ZKF0</accession>
<reference evidence="1" key="1">
    <citation type="journal article" date="2023" name="G3 (Bethesda)">
        <title>A reference genome for the long-term kleptoplast-retaining sea slug Elysia crispata morphotype clarki.</title>
        <authorList>
            <person name="Eastman K.E."/>
            <person name="Pendleton A.L."/>
            <person name="Shaikh M.A."/>
            <person name="Suttiyut T."/>
            <person name="Ogas R."/>
            <person name="Tomko P."/>
            <person name="Gavelis G."/>
            <person name="Widhalm J.R."/>
            <person name="Wisecaver J.H."/>
        </authorList>
    </citation>
    <scope>NUCLEOTIDE SEQUENCE</scope>
    <source>
        <strain evidence="1">ECLA1</strain>
    </source>
</reference>
<dbReference type="Proteomes" id="UP001283361">
    <property type="component" value="Unassembled WGS sequence"/>
</dbReference>
<organism evidence="1 2">
    <name type="scientific">Elysia crispata</name>
    <name type="common">lettuce slug</name>
    <dbReference type="NCBI Taxonomy" id="231223"/>
    <lineage>
        <taxon>Eukaryota</taxon>
        <taxon>Metazoa</taxon>
        <taxon>Spiralia</taxon>
        <taxon>Lophotrochozoa</taxon>
        <taxon>Mollusca</taxon>
        <taxon>Gastropoda</taxon>
        <taxon>Heterobranchia</taxon>
        <taxon>Euthyneura</taxon>
        <taxon>Panpulmonata</taxon>
        <taxon>Sacoglossa</taxon>
        <taxon>Placobranchoidea</taxon>
        <taxon>Plakobranchidae</taxon>
        <taxon>Elysia</taxon>
    </lineage>
</organism>